<dbReference type="EnsemblMetazoa" id="ACOM026787-RA">
    <property type="protein sequence ID" value="ACOM026787-PA.1"/>
    <property type="gene ID" value="ACOM026787"/>
</dbReference>
<dbReference type="Proteomes" id="UP000075882">
    <property type="component" value="Unassembled WGS sequence"/>
</dbReference>
<evidence type="ECO:0000313" key="2">
    <source>
        <dbReference type="EnsemblMetazoa" id="ACOM026787-PA.1"/>
    </source>
</evidence>
<proteinExistence type="predicted"/>
<protein>
    <submittedName>
        <fullName evidence="2">Uncharacterized protein</fullName>
    </submittedName>
</protein>
<feature type="region of interest" description="Disordered" evidence="1">
    <location>
        <begin position="28"/>
        <end position="132"/>
    </location>
</feature>
<feature type="compositionally biased region" description="Low complexity" evidence="1">
    <location>
        <begin position="92"/>
        <end position="115"/>
    </location>
</feature>
<organism evidence="2">
    <name type="scientific">Anopheles coluzzii</name>
    <name type="common">African malaria mosquito</name>
    <dbReference type="NCBI Taxonomy" id="1518534"/>
    <lineage>
        <taxon>Eukaryota</taxon>
        <taxon>Metazoa</taxon>
        <taxon>Ecdysozoa</taxon>
        <taxon>Arthropoda</taxon>
        <taxon>Hexapoda</taxon>
        <taxon>Insecta</taxon>
        <taxon>Pterygota</taxon>
        <taxon>Neoptera</taxon>
        <taxon>Endopterygota</taxon>
        <taxon>Diptera</taxon>
        <taxon>Nematocera</taxon>
        <taxon>Culicoidea</taxon>
        <taxon>Culicidae</taxon>
        <taxon>Anophelinae</taxon>
        <taxon>Anopheles</taxon>
    </lineage>
</organism>
<accession>A0A8W7P8H9</accession>
<sequence length="132" mass="15129">MTLWFHTRTTDDVEKSLELLDKVLSEFEEEPDRTNHLNHHHHHHHHPAVEPDSPSQGHQSEDDGYMSMNGRRAKFVPDFQPTDEATAPTHPQPSSQHGQLQQQHSLPVPTDESYSPPSPEEAERIISNLLPR</sequence>
<reference evidence="2" key="1">
    <citation type="submission" date="2022-08" db="UniProtKB">
        <authorList>
            <consortium name="EnsemblMetazoa"/>
        </authorList>
    </citation>
    <scope>IDENTIFICATION</scope>
</reference>
<feature type="compositionally biased region" description="Basic residues" evidence="1">
    <location>
        <begin position="36"/>
        <end position="46"/>
    </location>
</feature>
<evidence type="ECO:0000256" key="1">
    <source>
        <dbReference type="SAM" id="MobiDB-lite"/>
    </source>
</evidence>
<dbReference type="AlphaFoldDB" id="A0A8W7P8H9"/>
<name>A0A8W7P8H9_ANOCL</name>
<dbReference type="VEuPathDB" id="VectorBase:ACON2_034192"/>